<evidence type="ECO:0000313" key="2">
    <source>
        <dbReference type="Proteomes" id="UP000053477"/>
    </source>
</evidence>
<protein>
    <submittedName>
        <fullName evidence="1">Uncharacterized protein</fullName>
    </submittedName>
</protein>
<evidence type="ECO:0000313" key="1">
    <source>
        <dbReference type="EMBL" id="KLO10034.1"/>
    </source>
</evidence>
<proteinExistence type="predicted"/>
<dbReference type="AlphaFoldDB" id="A0A0H2RE31"/>
<dbReference type="InParanoid" id="A0A0H2RE31"/>
<gene>
    <name evidence="1" type="ORF">SCHPADRAFT_907207</name>
</gene>
<dbReference type="EMBL" id="KQ086037">
    <property type="protein sequence ID" value="KLO10034.1"/>
    <property type="molecule type" value="Genomic_DNA"/>
</dbReference>
<name>A0A0H2RE31_9AGAM</name>
<dbReference type="Proteomes" id="UP000053477">
    <property type="component" value="Unassembled WGS sequence"/>
</dbReference>
<accession>A0A0H2RE31</accession>
<organism evidence="1 2">
    <name type="scientific">Schizopora paradoxa</name>
    <dbReference type="NCBI Taxonomy" id="27342"/>
    <lineage>
        <taxon>Eukaryota</taxon>
        <taxon>Fungi</taxon>
        <taxon>Dikarya</taxon>
        <taxon>Basidiomycota</taxon>
        <taxon>Agaricomycotina</taxon>
        <taxon>Agaricomycetes</taxon>
        <taxon>Hymenochaetales</taxon>
        <taxon>Schizoporaceae</taxon>
        <taxon>Schizopora</taxon>
    </lineage>
</organism>
<reference evidence="1 2" key="1">
    <citation type="submission" date="2015-04" db="EMBL/GenBank/DDBJ databases">
        <title>Complete genome sequence of Schizopora paradoxa KUC8140, a cosmopolitan wood degrader in East Asia.</title>
        <authorList>
            <consortium name="DOE Joint Genome Institute"/>
            <person name="Min B."/>
            <person name="Park H."/>
            <person name="Jang Y."/>
            <person name="Kim J.-J."/>
            <person name="Kim K.H."/>
            <person name="Pangilinan J."/>
            <person name="Lipzen A."/>
            <person name="Riley R."/>
            <person name="Grigoriev I.V."/>
            <person name="Spatafora J.W."/>
            <person name="Choi I.-G."/>
        </authorList>
    </citation>
    <scope>NUCLEOTIDE SEQUENCE [LARGE SCALE GENOMIC DNA]</scope>
    <source>
        <strain evidence="1 2">KUC8140</strain>
    </source>
</reference>
<keyword evidence="2" id="KW-1185">Reference proteome</keyword>
<sequence>MSTQEIWTALDNTRSTILSAYNSLDDLRASFEELSKSTATRLDKLQNSVFYADDSIRTLSARMETLIIASNYFNFSRATVTISALQPHETSPRESLQQTVYGPEKAQANGEFKLDDFLIVYSFEGSQGSRGSYCFVGEDLLEDYKASESISDVNSTIRNTLLRTRLLAAQPAPSGTFDHTSLARIAWDALEKFKSKGIVDGIVSLHTS</sequence>